<sequence length="51" mass="5533">MSAVTLKTDSAMLALLDVLQDIHDGKLTVTVGTADDIHRALRRLSEIGNQE</sequence>
<dbReference type="Proteomes" id="UP001300096">
    <property type="component" value="Unassembled WGS sequence"/>
</dbReference>
<dbReference type="EMBL" id="JAHWXN010000001">
    <property type="protein sequence ID" value="MCK2035685.1"/>
    <property type="molecule type" value="Genomic_DNA"/>
</dbReference>
<keyword evidence="2" id="KW-1185">Reference proteome</keyword>
<dbReference type="RefSeq" id="WP_247629099.1">
    <property type="nucleotide sequence ID" value="NZ_JAHWXN010000001.1"/>
</dbReference>
<organism evidence="1 2">
    <name type="scientific">Microbacterium croceum</name>
    <dbReference type="NCBI Taxonomy" id="2851645"/>
    <lineage>
        <taxon>Bacteria</taxon>
        <taxon>Bacillati</taxon>
        <taxon>Actinomycetota</taxon>
        <taxon>Actinomycetes</taxon>
        <taxon>Micrococcales</taxon>
        <taxon>Microbacteriaceae</taxon>
        <taxon>Microbacterium</taxon>
    </lineage>
</organism>
<comment type="caution">
    <text evidence="1">The sequence shown here is derived from an EMBL/GenBank/DDBJ whole genome shotgun (WGS) entry which is preliminary data.</text>
</comment>
<gene>
    <name evidence="1" type="ORF">KZC51_06005</name>
</gene>
<accession>A0ABT0FCB3</accession>
<evidence type="ECO:0000313" key="1">
    <source>
        <dbReference type="EMBL" id="MCK2035685.1"/>
    </source>
</evidence>
<evidence type="ECO:0000313" key="2">
    <source>
        <dbReference type="Proteomes" id="UP001300096"/>
    </source>
</evidence>
<proteinExistence type="predicted"/>
<reference evidence="1 2" key="1">
    <citation type="submission" date="2021-06" db="EMBL/GenBank/DDBJ databases">
        <title>Genome-based taxonomic framework of Microbacterium strains isolated from marine environment, the description of four new species and reclassification of four preexisting species.</title>
        <authorList>
            <person name="Lee S.D."/>
            <person name="Kim S.-M."/>
            <person name="Byeon Y.-S."/>
            <person name="Yang H.L."/>
            <person name="Kim I.S."/>
        </authorList>
    </citation>
    <scope>NUCLEOTIDE SEQUENCE [LARGE SCALE GENOMIC DNA]</scope>
    <source>
        <strain evidence="1 2">SSW1-49</strain>
    </source>
</reference>
<protein>
    <submittedName>
        <fullName evidence="1">Uncharacterized protein</fullName>
    </submittedName>
</protein>
<name>A0ABT0FCB3_9MICO</name>